<dbReference type="Pfam" id="PF00520">
    <property type="entry name" value="Ion_trans"/>
    <property type="match status" value="1"/>
</dbReference>
<keyword evidence="3 5" id="KW-1133">Transmembrane helix</keyword>
<dbReference type="PANTHER" id="PTHR47823:SF9">
    <property type="entry name" value="CHROMOSOME UNDETERMINED SCAFFOLD_10, WHOLE GENOME SHOTGUN SEQUENCE"/>
    <property type="match status" value="1"/>
</dbReference>
<feature type="transmembrane region" description="Helical" evidence="5">
    <location>
        <begin position="162"/>
        <end position="179"/>
    </location>
</feature>
<organism evidence="7">
    <name type="scientific">Zooxanthella nutricula</name>
    <dbReference type="NCBI Taxonomy" id="1333877"/>
    <lineage>
        <taxon>Eukaryota</taxon>
        <taxon>Sar</taxon>
        <taxon>Alveolata</taxon>
        <taxon>Dinophyceae</taxon>
        <taxon>Peridiniales</taxon>
        <taxon>Peridiniales incertae sedis</taxon>
        <taxon>Zooxanthella</taxon>
    </lineage>
</organism>
<dbReference type="Gene3D" id="1.10.287.70">
    <property type="match status" value="1"/>
</dbReference>
<accession>A0A7S2KAF2</accession>
<dbReference type="InterPro" id="IPR005821">
    <property type="entry name" value="Ion_trans_dom"/>
</dbReference>
<dbReference type="SUPFAM" id="SSF81324">
    <property type="entry name" value="Voltage-gated potassium channels"/>
    <property type="match status" value="1"/>
</dbReference>
<keyword evidence="4 5" id="KW-0472">Membrane</keyword>
<dbReference type="GO" id="GO:0016020">
    <property type="term" value="C:membrane"/>
    <property type="evidence" value="ECO:0007669"/>
    <property type="project" value="UniProtKB-SubCell"/>
</dbReference>
<dbReference type="PANTHER" id="PTHR47823">
    <property type="entry name" value="ION_TRANS DOMAIN-CONTAINING PROTEIN"/>
    <property type="match status" value="1"/>
</dbReference>
<protein>
    <recommendedName>
        <fullName evidence="6">Ion transport domain-containing protein</fullName>
    </recommendedName>
</protein>
<evidence type="ECO:0000256" key="4">
    <source>
        <dbReference type="ARBA" id="ARBA00023136"/>
    </source>
</evidence>
<proteinExistence type="predicted"/>
<gene>
    <name evidence="7" type="ORF">BRAN1462_LOCUS28366</name>
</gene>
<evidence type="ECO:0000256" key="2">
    <source>
        <dbReference type="ARBA" id="ARBA00022692"/>
    </source>
</evidence>
<feature type="transmembrane region" description="Helical" evidence="5">
    <location>
        <begin position="368"/>
        <end position="393"/>
    </location>
</feature>
<keyword evidence="2 5" id="KW-0812">Transmembrane</keyword>
<comment type="subcellular location">
    <subcellularLocation>
        <location evidence="1">Membrane</location>
        <topology evidence="1">Multi-pass membrane protein</topology>
    </subcellularLocation>
</comment>
<feature type="transmembrane region" description="Helical" evidence="5">
    <location>
        <begin position="287"/>
        <end position="314"/>
    </location>
</feature>
<dbReference type="SUPFAM" id="SSF51206">
    <property type="entry name" value="cAMP-binding domain-like"/>
    <property type="match status" value="1"/>
</dbReference>
<name>A0A7S2KAF2_9DINO</name>
<feature type="domain" description="Ion transport" evidence="6">
    <location>
        <begin position="135"/>
        <end position="396"/>
    </location>
</feature>
<evidence type="ECO:0000256" key="3">
    <source>
        <dbReference type="ARBA" id="ARBA00022989"/>
    </source>
</evidence>
<dbReference type="GO" id="GO:0005216">
    <property type="term" value="F:monoatomic ion channel activity"/>
    <property type="evidence" value="ECO:0007669"/>
    <property type="project" value="InterPro"/>
</dbReference>
<evidence type="ECO:0000259" key="6">
    <source>
        <dbReference type="Pfam" id="PF00520"/>
    </source>
</evidence>
<reference evidence="7" key="1">
    <citation type="submission" date="2021-01" db="EMBL/GenBank/DDBJ databases">
        <authorList>
            <person name="Corre E."/>
            <person name="Pelletier E."/>
            <person name="Niang G."/>
            <person name="Scheremetjew M."/>
            <person name="Finn R."/>
            <person name="Kale V."/>
            <person name="Holt S."/>
            <person name="Cochrane G."/>
            <person name="Meng A."/>
            <person name="Brown T."/>
            <person name="Cohen L."/>
        </authorList>
    </citation>
    <scope>NUCLEOTIDE SEQUENCE</scope>
    <source>
        <strain evidence="7">RCC3387</strain>
    </source>
</reference>
<dbReference type="EMBL" id="HBGW01044710">
    <property type="protein sequence ID" value="CAD9571089.1"/>
    <property type="molecule type" value="Transcribed_RNA"/>
</dbReference>
<dbReference type="InterPro" id="IPR018490">
    <property type="entry name" value="cNMP-bd_dom_sf"/>
</dbReference>
<feature type="transmembrane region" description="Helical" evidence="5">
    <location>
        <begin position="136"/>
        <end position="156"/>
    </location>
</feature>
<sequence>MLGPHNSADRLARSPPSPFESIISAASSTVTCARASKRVEVLARWGLLVGSLLGENVGPKGASDNGPICADYEMRPCWLTTEADCDDTPIEEEHDVALEQDLPRQAPFYKLSASSLRPPGRLEGYVLHPSSQKRNWWALLGMVYLVWDIFLTPLQICDLDDFSASLVGLPIAVMMYWCLDLGVQSMTGFLTDDGDVEMRPGMTARRYLRGWFGTDILILLSDLVVFLLLDVGLWESSAGDGDTARASTSSLKMIRLARLIRLLRLMRLQQLRELSSNLANAVFSHSVLLVFTVCQWFLAIIALNHVVACAWYAIANYSSSEVTWARSVEVGAVEVNSKLQCYVLALHWSLTQFGPSTQNIGPTNTQERMFACAVVFVGLGVFSVIISGITSAVNQLRLVNMETVVEESNMRDFMTSRGLTATLYGSIASFFKNAYSKVDGRILEGDVKVFSQLPISLCMQMHEELYMPKLCKNVAVSTFYRQHYRLLNQICHTAMSERSVLAGHDIFLPTSEATSAYYSMSEDLLYDHSHGRKALELKGLQRIASSSRRATFSHSLQHVPLGSWLAEMALWCKWRHAGHLQANTTTHLICLDCTELQKIVKQSERNSIFGVRIFAILLVDHIERVQAMGEVVTDLPLSLEVTQAIASRAKGLMRIRQNLASILFAATATP</sequence>
<evidence type="ECO:0000313" key="7">
    <source>
        <dbReference type="EMBL" id="CAD9571089.1"/>
    </source>
</evidence>
<evidence type="ECO:0000256" key="5">
    <source>
        <dbReference type="SAM" id="Phobius"/>
    </source>
</evidence>
<dbReference type="AlphaFoldDB" id="A0A7S2KAF2"/>
<evidence type="ECO:0000256" key="1">
    <source>
        <dbReference type="ARBA" id="ARBA00004141"/>
    </source>
</evidence>
<feature type="transmembrane region" description="Helical" evidence="5">
    <location>
        <begin position="208"/>
        <end position="229"/>
    </location>
</feature>